<proteinExistence type="predicted"/>
<protein>
    <recommendedName>
        <fullName evidence="3">ATP-grasp domain-containing protein</fullName>
    </recommendedName>
</protein>
<evidence type="ECO:0000313" key="1">
    <source>
        <dbReference type="EMBL" id="SCZ61527.1"/>
    </source>
</evidence>
<dbReference type="SUPFAM" id="SSF56059">
    <property type="entry name" value="Glutathione synthetase ATP-binding domain-like"/>
    <property type="match status" value="1"/>
</dbReference>
<dbReference type="Gene3D" id="3.30.470.20">
    <property type="entry name" value="ATP-grasp fold, B domain"/>
    <property type="match status" value="1"/>
</dbReference>
<evidence type="ECO:0008006" key="3">
    <source>
        <dbReference type="Google" id="ProtNLM"/>
    </source>
</evidence>
<organism evidence="1 2">
    <name type="scientific">Thiohalomonas denitrificans</name>
    <dbReference type="NCBI Taxonomy" id="415747"/>
    <lineage>
        <taxon>Bacteria</taxon>
        <taxon>Pseudomonadati</taxon>
        <taxon>Pseudomonadota</taxon>
        <taxon>Gammaproteobacteria</taxon>
        <taxon>Thiohalomonadales</taxon>
        <taxon>Thiohalomonadaceae</taxon>
        <taxon>Thiohalomonas</taxon>
    </lineage>
</organism>
<dbReference type="Proteomes" id="UP000199648">
    <property type="component" value="Unassembled WGS sequence"/>
</dbReference>
<dbReference type="EMBL" id="FMWD01000006">
    <property type="protein sequence ID" value="SCZ61527.1"/>
    <property type="molecule type" value="Genomic_DNA"/>
</dbReference>
<reference evidence="1 2" key="1">
    <citation type="submission" date="2016-10" db="EMBL/GenBank/DDBJ databases">
        <authorList>
            <person name="de Groot N.N."/>
        </authorList>
    </citation>
    <scope>NUCLEOTIDE SEQUENCE [LARGE SCALE GENOMIC DNA]</scope>
    <source>
        <strain evidence="1 2">HLD2</strain>
    </source>
</reference>
<dbReference type="AlphaFoldDB" id="A0A1G5QIF5"/>
<keyword evidence="2" id="KW-1185">Reference proteome</keyword>
<evidence type="ECO:0000313" key="2">
    <source>
        <dbReference type="Proteomes" id="UP000199648"/>
    </source>
</evidence>
<sequence length="372" mass="42628">MTNLLLFGDANSRACIASIRALKGKNCRIHIAVQGGGLSWMYRVLPYAYYWLTRKVRVFSYSSTTEACFLASLDSLRRLIGAFSVLPMGESLVRTMLKNHEKLSKKGIFLISPAITYNEYCQLSNKESFCRLCESYGIAAPKIIKMPSRFAQSYLCKPKEYGVHKTVLTAPMLVRNGAEHDCLINSEIDFNRHFFQEYIEGESYYYCALFRKGAKQLHFSQKNLIQQPKGKSIIKAIPYDLDAGVIDKIDSMMRGISYDGVMMFELRKTNNTGQFVAIECNPRLWGPLQLPLDNNVNFVTGLVFGKFDEPAERYKYGYVWSGGLPIFKNSFDQYGYQVWVGGANGLRFLDIWKRFDTLIYYLIDRIHGLIKK</sequence>
<dbReference type="STRING" id="415747.SAMN03097708_02150"/>
<accession>A0A1G5QIF5</accession>
<gene>
    <name evidence="1" type="ORF">SAMN03097708_02150</name>
</gene>
<name>A0A1G5QIF5_9GAMM</name>